<evidence type="ECO:0000313" key="6">
    <source>
        <dbReference type="Proteomes" id="UP000051952"/>
    </source>
</evidence>
<dbReference type="PROSITE" id="PS50287">
    <property type="entry name" value="SRCR_2"/>
    <property type="match status" value="3"/>
</dbReference>
<sequence length="1121" mass="114161">MGGSSALPSSAVIWNVYGPVGTDFCTVIFGKFGPIGPSAAMSRLLFSQQTQASASVCRVTVLPTSEVSATTATYPDDDLNYFLAHVFNSPTTVADMLAPNQALQLTSLNASSYLAYTDAAPLYDSGATPSPPEPTTLTSVRIVTTEGAARSNRGGVLVRNAANQSGGVCTNGSGTLDPNTFSQTAASTTCVWAGFSAMFAMAIPSLCAATTVLQPALISNVVCGSMGATLNDCAYQPSIVPCGVDSVAGVSCGASVLAPSQPRGAVIMYTAYYHGSDPWAMLVSQLSRYFPDAVIEQLAATSYDGAGFSDLYSAVNFYVLGAPPGASALEAEVVNATDVEYALSSFADCPSSWPALQMFSMARTASRVSPAAVNATPSGPSGMSPAPTDGSTTIEGPAIDEWRFRLASDVPGMPSTRGLVEALAPGSDSVWGPVCKSAPLPAAAKYALCRKALNLTASHAAWPYGTPTDSVYGQLVTGAHLMELVATVSSVDCYGALTDPTATQLALNCTFSYSPGSSSSLCDTTMYAALDCNPMIVVVPPRTLTAVVNATRYNETAFRASWAVQLSVALGSVLVNGTRPYPPYLYVNLTFSDETGGGGSGSFTGSGSFGSHGNVPTSAVPSVFLLDQASGSFGVNESLPPYDPSDAIEYDGSPGELAGLRASLVDGGALWQMGIYELRDNQSVPNGDGFSASRPSWTWRWGVNGTTSIASLLTDAEVARGLAMNGSAMLGRPELRIGADSPWGTVTSGGLNASSTGPALCAQLGAATSPVLVLPHVEYGTGVIYLGDVSCASFGVAGPCAYTLSSKYAKVNNGSHVSDVGVLCGSLRPDAATGTYVHAFAAWRGAAWGNASVQAAAALSCVAVISGVPASRLVYVSAAVVNMTELNATTHMPEVVERLNVTFIVSPRGSALGASSSGDLLLALSATNRWAFENLCSVGGLIMSEGVVTVAPASTSSTVAPTTSTSLFTPAPTTVPLSTSSSSVNSPSPTSTNVVTPTSASASPGPTSTQMTPTESSAPVTGTFAPTEGSSTTALPSNATFNAPEDAGGVSGGTIAGASIGAVIAIAVVAFVVIKCAKSNEAKQTVPPIEAADGMFTEVTLEMTNLEQMLLEAEDGKHVSL</sequence>
<dbReference type="InterPro" id="IPR001190">
    <property type="entry name" value="SRCR"/>
</dbReference>
<feature type="region of interest" description="Disordered" evidence="2">
    <location>
        <begin position="371"/>
        <end position="390"/>
    </location>
</feature>
<accession>A0A0S4IRZ9</accession>
<evidence type="ECO:0000256" key="2">
    <source>
        <dbReference type="SAM" id="MobiDB-lite"/>
    </source>
</evidence>
<feature type="domain" description="SRCR" evidence="4">
    <location>
        <begin position="716"/>
        <end position="825"/>
    </location>
</feature>
<dbReference type="EMBL" id="CYKH01000211">
    <property type="protein sequence ID" value="CUE90948.1"/>
    <property type="molecule type" value="Genomic_DNA"/>
</dbReference>
<keyword evidence="3" id="KW-0472">Membrane</keyword>
<name>A0A0S4IRZ9_BODSA</name>
<evidence type="ECO:0000256" key="1">
    <source>
        <dbReference type="ARBA" id="ARBA00023157"/>
    </source>
</evidence>
<dbReference type="InterPro" id="IPR036772">
    <property type="entry name" value="SRCR-like_dom_sf"/>
</dbReference>
<evidence type="ECO:0000259" key="4">
    <source>
        <dbReference type="PROSITE" id="PS50287"/>
    </source>
</evidence>
<dbReference type="GO" id="GO:0016020">
    <property type="term" value="C:membrane"/>
    <property type="evidence" value="ECO:0007669"/>
    <property type="project" value="InterPro"/>
</dbReference>
<keyword evidence="1" id="KW-1015">Disulfide bond</keyword>
<evidence type="ECO:0000313" key="5">
    <source>
        <dbReference type="EMBL" id="CUE90948.1"/>
    </source>
</evidence>
<protein>
    <submittedName>
        <fullName evidence="5">Transmembrane protein, putative</fullName>
    </submittedName>
</protein>
<feature type="domain" description="SRCR" evidence="4">
    <location>
        <begin position="404"/>
        <end position="533"/>
    </location>
</feature>
<keyword evidence="6" id="KW-1185">Reference proteome</keyword>
<dbReference type="VEuPathDB" id="TriTrypDB:BSAL_57295"/>
<feature type="compositionally biased region" description="Polar residues" evidence="2">
    <location>
        <begin position="1010"/>
        <end position="1020"/>
    </location>
</feature>
<organism evidence="5 6">
    <name type="scientific">Bodo saltans</name>
    <name type="common">Flagellated protozoan</name>
    <dbReference type="NCBI Taxonomy" id="75058"/>
    <lineage>
        <taxon>Eukaryota</taxon>
        <taxon>Discoba</taxon>
        <taxon>Euglenozoa</taxon>
        <taxon>Kinetoplastea</taxon>
        <taxon>Metakinetoplastina</taxon>
        <taxon>Eubodonida</taxon>
        <taxon>Bodonidae</taxon>
        <taxon>Bodo</taxon>
    </lineage>
</organism>
<reference evidence="6" key="1">
    <citation type="submission" date="2015-09" db="EMBL/GenBank/DDBJ databases">
        <authorList>
            <consortium name="Pathogen Informatics"/>
        </authorList>
    </citation>
    <scope>NUCLEOTIDE SEQUENCE [LARGE SCALE GENOMIC DNA]</scope>
    <source>
        <strain evidence="6">Lake Konstanz</strain>
    </source>
</reference>
<dbReference type="Gene3D" id="3.10.250.10">
    <property type="entry name" value="SRCR-like domain"/>
    <property type="match status" value="1"/>
</dbReference>
<gene>
    <name evidence="5" type="ORF">BSAL_57295</name>
</gene>
<dbReference type="AlphaFoldDB" id="A0A0S4IRZ9"/>
<evidence type="ECO:0000256" key="3">
    <source>
        <dbReference type="SAM" id="Phobius"/>
    </source>
</evidence>
<keyword evidence="3" id="KW-1133">Transmembrane helix</keyword>
<feature type="transmembrane region" description="Helical" evidence="3">
    <location>
        <begin position="1055"/>
        <end position="1074"/>
    </location>
</feature>
<feature type="compositionally biased region" description="Polar residues" evidence="2">
    <location>
        <begin position="1028"/>
        <end position="1040"/>
    </location>
</feature>
<feature type="compositionally biased region" description="Low complexity" evidence="2">
    <location>
        <begin position="955"/>
        <end position="1009"/>
    </location>
</feature>
<feature type="domain" description="SRCR" evidence="4">
    <location>
        <begin position="140"/>
        <end position="253"/>
    </location>
</feature>
<keyword evidence="3 5" id="KW-0812">Transmembrane</keyword>
<proteinExistence type="predicted"/>
<dbReference type="Proteomes" id="UP000051952">
    <property type="component" value="Unassembled WGS sequence"/>
</dbReference>
<feature type="region of interest" description="Disordered" evidence="2">
    <location>
        <begin position="955"/>
        <end position="1040"/>
    </location>
</feature>